<evidence type="ECO:0000313" key="2">
    <source>
        <dbReference type="Proteomes" id="UP000265562"/>
    </source>
</evidence>
<dbReference type="EMBL" id="CP032364">
    <property type="protein sequence ID" value="AYB00484.1"/>
    <property type="molecule type" value="Genomic_DNA"/>
</dbReference>
<proteinExistence type="predicted"/>
<keyword evidence="2" id="KW-1185">Reference proteome</keyword>
<name>A0A385Q5R4_9FIRM</name>
<sequence>MYRRSKTILISGIITIIATIIILLLFIKDWLGVTGLAVTAIIWSEMAFFGGLIFVEWLSKKCEQIIVRSAVYFIILAYSSINILISIIFMMVLKWFTNSFIVIELVLLTISIIMILVSVTAGSSIAESNASTMGAVTDMGVIVGRLDKLANNPECREFSSTIKKLSDDLRFTYNSKKLPEDIEIDKAVEELEILVGDRREAIHEKMNKKLVHLNTLIANRKIATQIMQRGKI</sequence>
<dbReference type="AlphaFoldDB" id="A0A385Q5R4"/>
<gene>
    <name evidence="1" type="ORF">D4A81_11485</name>
</gene>
<dbReference type="RefSeq" id="WP_111524291.1">
    <property type="nucleotide sequence ID" value="NZ_CP032364.1"/>
</dbReference>
<accession>A0A385Q5R4</accession>
<protein>
    <submittedName>
        <fullName evidence="1">Uncharacterized protein</fullName>
    </submittedName>
</protein>
<dbReference type="Proteomes" id="UP000265562">
    <property type="component" value="Chromosome"/>
</dbReference>
<dbReference type="KEGG" id="lua:D4A81_11485"/>
<organism evidence="1 2">
    <name type="scientific">Lachnoanaerobaculum umeaense</name>
    <dbReference type="NCBI Taxonomy" id="617123"/>
    <lineage>
        <taxon>Bacteria</taxon>
        <taxon>Bacillati</taxon>
        <taxon>Bacillota</taxon>
        <taxon>Clostridia</taxon>
        <taxon>Lachnospirales</taxon>
        <taxon>Lachnospiraceae</taxon>
        <taxon>Lachnoanaerobaculum</taxon>
    </lineage>
</organism>
<reference evidence="1 2" key="1">
    <citation type="submission" date="2018-09" db="EMBL/GenBank/DDBJ databases">
        <title>Genome sequencing of Lachnoanaerobaculum umeaense DSM 23576.</title>
        <authorList>
            <person name="Kook J.-K."/>
            <person name="Park S.-N."/>
            <person name="Lim Y.K."/>
        </authorList>
    </citation>
    <scope>NUCLEOTIDE SEQUENCE [LARGE SCALE GENOMIC DNA]</scope>
    <source>
        <strain evidence="2">DSM 23576 \ CCUG 58757</strain>
    </source>
</reference>
<evidence type="ECO:0000313" key="1">
    <source>
        <dbReference type="EMBL" id="AYB00484.1"/>
    </source>
</evidence>